<keyword evidence="2" id="KW-0472">Membrane</keyword>
<keyword evidence="5" id="KW-1185">Reference proteome</keyword>
<proteinExistence type="predicted"/>
<keyword evidence="2" id="KW-1133">Transmembrane helix</keyword>
<evidence type="ECO:0000313" key="4">
    <source>
        <dbReference type="EMBL" id="MFC7180438.1"/>
    </source>
</evidence>
<feature type="domain" description="GH16" evidence="3">
    <location>
        <begin position="733"/>
        <end position="1017"/>
    </location>
</feature>
<evidence type="ECO:0000256" key="2">
    <source>
        <dbReference type="SAM" id="Phobius"/>
    </source>
</evidence>
<dbReference type="Pfam" id="PF26113">
    <property type="entry name" value="GH16_XgeA"/>
    <property type="match status" value="1"/>
</dbReference>
<dbReference type="InterPro" id="IPR050879">
    <property type="entry name" value="Acyltransferase_3"/>
</dbReference>
<dbReference type="RefSeq" id="WP_345708463.1">
    <property type="nucleotide sequence ID" value="NZ_BAABKV010000001.1"/>
</dbReference>
<feature type="transmembrane region" description="Helical" evidence="2">
    <location>
        <begin position="221"/>
        <end position="241"/>
    </location>
</feature>
<dbReference type="InterPro" id="IPR000757">
    <property type="entry name" value="Beta-glucanase-like"/>
</dbReference>
<feature type="transmembrane region" description="Helical" evidence="2">
    <location>
        <begin position="304"/>
        <end position="322"/>
    </location>
</feature>
<feature type="transmembrane region" description="Helical" evidence="2">
    <location>
        <begin position="279"/>
        <end position="298"/>
    </location>
</feature>
<keyword evidence="2" id="KW-0812">Transmembrane</keyword>
<feature type="transmembrane region" description="Helical" evidence="2">
    <location>
        <begin position="121"/>
        <end position="141"/>
    </location>
</feature>
<feature type="transmembrane region" description="Helical" evidence="2">
    <location>
        <begin position="421"/>
        <end position="444"/>
    </location>
</feature>
<feature type="compositionally biased region" description="Low complexity" evidence="1">
    <location>
        <begin position="1"/>
        <end position="17"/>
    </location>
</feature>
<feature type="transmembrane region" description="Helical" evidence="2">
    <location>
        <begin position="79"/>
        <end position="100"/>
    </location>
</feature>
<feature type="transmembrane region" description="Helical" evidence="2">
    <location>
        <begin position="384"/>
        <end position="401"/>
    </location>
</feature>
<keyword evidence="4" id="KW-0012">Acyltransferase</keyword>
<dbReference type="Gene3D" id="2.60.120.200">
    <property type="match status" value="1"/>
</dbReference>
<dbReference type="PANTHER" id="PTHR23028">
    <property type="entry name" value="ACETYLTRANSFERASE"/>
    <property type="match status" value="1"/>
</dbReference>
<feature type="compositionally biased region" description="Pro residues" evidence="1">
    <location>
        <begin position="18"/>
        <end position="27"/>
    </location>
</feature>
<dbReference type="PANTHER" id="PTHR23028:SF53">
    <property type="entry name" value="ACYL_TRANSF_3 DOMAIN-CONTAINING PROTEIN"/>
    <property type="match status" value="1"/>
</dbReference>
<feature type="transmembrane region" description="Helical" evidence="2">
    <location>
        <begin position="192"/>
        <end position="209"/>
    </location>
</feature>
<dbReference type="Proteomes" id="UP001596435">
    <property type="component" value="Unassembled WGS sequence"/>
</dbReference>
<comment type="caution">
    <text evidence="4">The sequence shown here is derived from an EMBL/GenBank/DDBJ whole genome shotgun (WGS) entry which is preliminary data.</text>
</comment>
<dbReference type="InterPro" id="IPR013320">
    <property type="entry name" value="ConA-like_dom_sf"/>
</dbReference>
<dbReference type="InterPro" id="IPR002656">
    <property type="entry name" value="Acyl_transf_3_dom"/>
</dbReference>
<reference evidence="5" key="1">
    <citation type="journal article" date="2019" name="Int. J. Syst. Evol. Microbiol.">
        <title>The Global Catalogue of Microorganisms (GCM) 10K type strain sequencing project: providing services to taxonomists for standard genome sequencing and annotation.</title>
        <authorList>
            <consortium name="The Broad Institute Genomics Platform"/>
            <consortium name="The Broad Institute Genome Sequencing Center for Infectious Disease"/>
            <person name="Wu L."/>
            <person name="Ma J."/>
        </authorList>
    </citation>
    <scope>NUCLEOTIDE SEQUENCE [LARGE SCALE GENOMIC DNA]</scope>
    <source>
        <strain evidence="5">CGMCC 1.12859</strain>
    </source>
</reference>
<dbReference type="Pfam" id="PF19040">
    <property type="entry name" value="SGNH"/>
    <property type="match status" value="1"/>
</dbReference>
<gene>
    <name evidence="4" type="ORF">ACFQMG_12825</name>
</gene>
<dbReference type="PROSITE" id="PS51762">
    <property type="entry name" value="GH16_2"/>
    <property type="match status" value="1"/>
</dbReference>
<sequence length="1019" mass="106004">MPSTTPAALRPGRAAAPGRPPAAPGRPPGGSGTPGAAPAPATGPAPGPVPFRPDIEGLRAVAVLAVLGFHVGVPGLAGGFVGVDVFLVVSGYLITGLLIREAVATGRIRLGEFFSRRARRLLPSAAVVLGSVALAGAWLTVPLRRADLEYDVLASALSVANWRFVAQQTDYLAAGRDPSPLLHFWSLAVEEQFYLLWAPLLAVLVFVAARAARRGAAVRATAAVAAGLLTAGSFALALHWTHRSVSLAYLGTPSRIWQFGVGALLAVLPWHRLPGPRPLRLLAGWAGALAIGWSAVRYDTTTPYPGWAALVPTLGAAAVVLAGTPGRPGPAPVGRTGGFGVDRLLATRVPRAIGRLSYQLYLWHWPVLVLAEARLGVLGWPAKAALTAAAALPAAAVLHGVERPLRRNRTLTELPRRGISLGIAAVIVPVVLALVAGTGALRLIGPAAPVDLQGLPPGAADGTSLLARPPAPGGPVVPDAAQARKDFPPDGGCEVAPAVTSSPPCLFGATGARERIVLLGDSHAGQWFSPLLAIAARRGWALEELVKQGCPLPELAVINPQLGRGYRECDTWRADSLARLHREPKPALIVVSSLNRYTDDPEPARRGWERTLVPLRALGVPIVYLQDTPVPGADVPACVSGHTGDLAACEFPRSRALRPDPVAQAVAAGRLPGVRAVEVDSVLCPGSGRSCPAVLDRILLYRDDAHLTNVAAVVLTSRLERLLTAAGLVPAVPGTGPAPTPAAGADGWSPLLQDDFDGPAGGRPSAAVWQYDLGTCYPGCPAAAWGTGEVETMTDATANVRLDGRGALEIVPTREDGRWSSGRIESRRADLAPPPGGVLRVEASIALPDVTGPAAAGYWPAFWTLGAGLRDGSTGWPAVGELDVMENVNGRDAVVGTMHCGAADGGPCREPVGLGSGDRPCPDCRAGFHRYALEVDLTPGSEQVRWYLDGREYHRVTERQVDPADWDRAVHHGLFLILDVAVGGALPAAHGGTPGPATAPGHPMRVDYVAVSTRAAARR</sequence>
<evidence type="ECO:0000259" key="3">
    <source>
        <dbReference type="PROSITE" id="PS51762"/>
    </source>
</evidence>
<evidence type="ECO:0000313" key="5">
    <source>
        <dbReference type="Proteomes" id="UP001596435"/>
    </source>
</evidence>
<evidence type="ECO:0000256" key="1">
    <source>
        <dbReference type="SAM" id="MobiDB-lite"/>
    </source>
</evidence>
<dbReference type="CDD" id="cd02182">
    <property type="entry name" value="GH16_Strep_laminarinase_like"/>
    <property type="match status" value="1"/>
</dbReference>
<dbReference type="EMBL" id="JBHTAJ010000019">
    <property type="protein sequence ID" value="MFC7180438.1"/>
    <property type="molecule type" value="Genomic_DNA"/>
</dbReference>
<protein>
    <submittedName>
        <fullName evidence="4">Acyltransferase family protein</fullName>
    </submittedName>
</protein>
<name>A0ABW2FT83_9ACTN</name>
<organism evidence="4 5">
    <name type="scientific">Kitasatospora paranensis</name>
    <dbReference type="NCBI Taxonomy" id="258053"/>
    <lineage>
        <taxon>Bacteria</taxon>
        <taxon>Bacillati</taxon>
        <taxon>Actinomycetota</taxon>
        <taxon>Actinomycetes</taxon>
        <taxon>Kitasatosporales</taxon>
        <taxon>Streptomycetaceae</taxon>
        <taxon>Kitasatospora</taxon>
    </lineage>
</organism>
<accession>A0ABW2FT83</accession>
<feature type="region of interest" description="Disordered" evidence="1">
    <location>
        <begin position="1"/>
        <end position="49"/>
    </location>
</feature>
<dbReference type="SUPFAM" id="SSF49899">
    <property type="entry name" value="Concanavalin A-like lectins/glucanases"/>
    <property type="match status" value="1"/>
</dbReference>
<keyword evidence="4" id="KW-0808">Transferase</keyword>
<dbReference type="InterPro" id="IPR043968">
    <property type="entry name" value="SGNH"/>
</dbReference>
<dbReference type="Pfam" id="PF01757">
    <property type="entry name" value="Acyl_transf_3"/>
    <property type="match status" value="1"/>
</dbReference>
<dbReference type="GO" id="GO:0016746">
    <property type="term" value="F:acyltransferase activity"/>
    <property type="evidence" value="ECO:0007669"/>
    <property type="project" value="UniProtKB-KW"/>
</dbReference>